<dbReference type="AlphaFoldDB" id="A0A914CQG8"/>
<keyword evidence="4" id="KW-1185">Reference proteome</keyword>
<dbReference type="WBParaSite" id="ACRNAN_scaffold1289.g18759.t1">
    <property type="protein sequence ID" value="ACRNAN_scaffold1289.g18759.t1"/>
    <property type="gene ID" value="ACRNAN_scaffold1289.g18759"/>
</dbReference>
<keyword evidence="1" id="KW-0646">Protease inhibitor</keyword>
<feature type="region of interest" description="Disordered" evidence="2">
    <location>
        <begin position="230"/>
        <end position="256"/>
    </location>
</feature>
<protein>
    <submittedName>
        <fullName evidence="5">Uncharacterized protein</fullName>
    </submittedName>
</protein>
<feature type="compositionally biased region" description="Low complexity" evidence="2">
    <location>
        <begin position="130"/>
        <end position="153"/>
    </location>
</feature>
<evidence type="ECO:0000313" key="4">
    <source>
        <dbReference type="Proteomes" id="UP000887540"/>
    </source>
</evidence>
<organism evidence="4 5">
    <name type="scientific">Acrobeloides nanus</name>
    <dbReference type="NCBI Taxonomy" id="290746"/>
    <lineage>
        <taxon>Eukaryota</taxon>
        <taxon>Metazoa</taxon>
        <taxon>Ecdysozoa</taxon>
        <taxon>Nematoda</taxon>
        <taxon>Chromadorea</taxon>
        <taxon>Rhabditida</taxon>
        <taxon>Tylenchina</taxon>
        <taxon>Cephalobomorpha</taxon>
        <taxon>Cephaloboidea</taxon>
        <taxon>Cephalobidae</taxon>
        <taxon>Acrobeloides</taxon>
    </lineage>
</organism>
<dbReference type="Proteomes" id="UP000887540">
    <property type="component" value="Unplaced"/>
</dbReference>
<feature type="chain" id="PRO_5036872413" evidence="3">
    <location>
        <begin position="18"/>
        <end position="298"/>
    </location>
</feature>
<feature type="region of interest" description="Disordered" evidence="2">
    <location>
        <begin position="130"/>
        <end position="155"/>
    </location>
</feature>
<feature type="compositionally biased region" description="Basic and acidic residues" evidence="2">
    <location>
        <begin position="239"/>
        <end position="252"/>
    </location>
</feature>
<dbReference type="GO" id="GO:0004867">
    <property type="term" value="F:serine-type endopeptidase inhibitor activity"/>
    <property type="evidence" value="ECO:0007669"/>
    <property type="project" value="UniProtKB-KW"/>
</dbReference>
<keyword evidence="3" id="KW-0732">Signal</keyword>
<proteinExistence type="predicted"/>
<reference evidence="5" key="1">
    <citation type="submission" date="2022-11" db="UniProtKB">
        <authorList>
            <consortium name="WormBaseParasite"/>
        </authorList>
    </citation>
    <scope>IDENTIFICATION</scope>
</reference>
<evidence type="ECO:0000256" key="2">
    <source>
        <dbReference type="SAM" id="MobiDB-lite"/>
    </source>
</evidence>
<evidence type="ECO:0000256" key="1">
    <source>
        <dbReference type="ARBA" id="ARBA00022900"/>
    </source>
</evidence>
<dbReference type="InterPro" id="IPR036084">
    <property type="entry name" value="Ser_inhib-like_sf"/>
</dbReference>
<sequence length="298" mass="32340">MLASIVLLAVVVDYAFSENDTVATLLGKINSASDPMTQACTTPNNQAGIVIVDWELEDSHAQYPTHCGDDEIFTSGYSSGSEAKCDIPSSINYWYIHPQNYYGRSSAVTFTTKGLSTTTNGLPMTTKVLPTTTKGLPTTTKLPTTTRGLPTTTERNYPMQWPMKARCVCKPGLLRNTDGKCVNATGCQPSNITCEANQIWDPCGFEKTDLCNPYPTYEYEYNRNGYNEHSNGGYNGHSSGDHSGDSSGDDNRNSNGDGYGNACDQVDCPNGYGCVMKQLVTSTSTSVPVCIKMPTRKK</sequence>
<dbReference type="SUPFAM" id="SSF57567">
    <property type="entry name" value="Serine protease inhibitors"/>
    <property type="match status" value="1"/>
</dbReference>
<keyword evidence="1" id="KW-0722">Serine protease inhibitor</keyword>
<accession>A0A914CQG8</accession>
<evidence type="ECO:0000313" key="5">
    <source>
        <dbReference type="WBParaSite" id="ACRNAN_scaffold1289.g18759.t1"/>
    </source>
</evidence>
<dbReference type="Gene3D" id="2.10.25.10">
    <property type="entry name" value="Laminin"/>
    <property type="match status" value="1"/>
</dbReference>
<name>A0A914CQG8_9BILA</name>
<evidence type="ECO:0000256" key="3">
    <source>
        <dbReference type="SAM" id="SignalP"/>
    </source>
</evidence>
<feature type="signal peptide" evidence="3">
    <location>
        <begin position="1"/>
        <end position="17"/>
    </location>
</feature>